<dbReference type="AlphaFoldDB" id="C4JLT7"/>
<gene>
    <name evidence="3" type="ORF">UREG_03795</name>
</gene>
<evidence type="ECO:0000313" key="3">
    <source>
        <dbReference type="EMBL" id="EEP78949.1"/>
    </source>
</evidence>
<reference evidence="4" key="1">
    <citation type="journal article" date="2009" name="Genome Res.">
        <title>Comparative genomic analyses of the human fungal pathogens Coccidioides and their relatives.</title>
        <authorList>
            <person name="Sharpton T.J."/>
            <person name="Stajich J.E."/>
            <person name="Rounsley S.D."/>
            <person name="Gardner M.J."/>
            <person name="Wortman J.R."/>
            <person name="Jordar V.S."/>
            <person name="Maiti R."/>
            <person name="Kodira C.D."/>
            <person name="Neafsey D.E."/>
            <person name="Zeng Q."/>
            <person name="Hung C.-Y."/>
            <person name="McMahan C."/>
            <person name="Muszewska A."/>
            <person name="Grynberg M."/>
            <person name="Mandel M.A."/>
            <person name="Kellner E.M."/>
            <person name="Barker B.M."/>
            <person name="Galgiani J.N."/>
            <person name="Orbach M.J."/>
            <person name="Kirkland T.N."/>
            <person name="Cole G.T."/>
            <person name="Henn M.R."/>
            <person name="Birren B.W."/>
            <person name="Taylor J.W."/>
        </authorList>
    </citation>
    <scope>NUCLEOTIDE SEQUENCE [LARGE SCALE GENOMIC DNA]</scope>
    <source>
        <strain evidence="4">UAMH 1704</strain>
    </source>
</reference>
<dbReference type="InterPro" id="IPR042099">
    <property type="entry name" value="ANL_N_sf"/>
</dbReference>
<proteinExistence type="inferred from homology"/>
<evidence type="ECO:0000259" key="2">
    <source>
        <dbReference type="Pfam" id="PF00501"/>
    </source>
</evidence>
<dbReference type="Gene3D" id="3.40.50.12780">
    <property type="entry name" value="N-terminal domain of ligase-like"/>
    <property type="match status" value="1"/>
</dbReference>
<dbReference type="OrthoDB" id="6614653at2759"/>
<dbReference type="InterPro" id="IPR045851">
    <property type="entry name" value="AMP-bd_C_sf"/>
</dbReference>
<dbReference type="GO" id="GO:0031956">
    <property type="term" value="F:medium-chain fatty acid-CoA ligase activity"/>
    <property type="evidence" value="ECO:0007669"/>
    <property type="project" value="TreeGrafter"/>
</dbReference>
<comment type="similarity">
    <text evidence="1">Belongs to the ATP-dependent AMP-binding enzyme family.</text>
</comment>
<dbReference type="InterPro" id="IPR000873">
    <property type="entry name" value="AMP-dep_synth/lig_dom"/>
</dbReference>
<organism evidence="3 4">
    <name type="scientific">Uncinocarpus reesii (strain UAMH 1704)</name>
    <dbReference type="NCBI Taxonomy" id="336963"/>
    <lineage>
        <taxon>Eukaryota</taxon>
        <taxon>Fungi</taxon>
        <taxon>Dikarya</taxon>
        <taxon>Ascomycota</taxon>
        <taxon>Pezizomycotina</taxon>
        <taxon>Eurotiomycetes</taxon>
        <taxon>Eurotiomycetidae</taxon>
        <taxon>Onygenales</taxon>
        <taxon>Onygenaceae</taxon>
        <taxon>Uncinocarpus</taxon>
    </lineage>
</organism>
<accession>C4JLT7</accession>
<dbReference type="EMBL" id="CH476616">
    <property type="protein sequence ID" value="EEP78949.1"/>
    <property type="molecule type" value="Genomic_DNA"/>
</dbReference>
<sequence length="298" mass="32992">MTGLMEYYNEHIRALPAEERDKYVNGFRSLQAVYTSGSVLGAPTKRFFQDLTGVSIRNAYGLTEMGGGVMATSAGSDCLKGCIGTPLPEITVKLSGGDEGEILVKSPNMFLGYVDDETATRAAIDNEGFFKTGDYARRVGDRYFLDGRVSCDWVRFHDFKIPILELEQCLMDLPYVSEAHVLPVLDHKAGGLVAALVRPQKSVIVAGKVHDITLKRIRDDLAAADVIAYKLPTLLRILKHGEQLPLTGSDKIIKRECLRQFFDISGYLPEQYAVDGVEYWGNNFDPAAPTRTTDWGML</sequence>
<dbReference type="PANTHER" id="PTHR43201">
    <property type="entry name" value="ACYL-COA SYNTHETASE"/>
    <property type="match status" value="1"/>
</dbReference>
<dbReference type="HOGENOM" id="CLU_075635_0_0_1"/>
<dbReference type="SUPFAM" id="SSF56801">
    <property type="entry name" value="Acetyl-CoA synthetase-like"/>
    <property type="match status" value="1"/>
</dbReference>
<dbReference type="InParanoid" id="C4JLT7"/>
<dbReference type="VEuPathDB" id="FungiDB:UREG_03795"/>
<dbReference type="Proteomes" id="UP000002058">
    <property type="component" value="Unassembled WGS sequence"/>
</dbReference>
<name>C4JLT7_UNCRE</name>
<protein>
    <recommendedName>
        <fullName evidence="2">AMP-dependent synthetase/ligase domain-containing protein</fullName>
    </recommendedName>
</protein>
<dbReference type="STRING" id="336963.C4JLT7"/>
<dbReference type="OMA" id="IPRNAMN"/>
<keyword evidence="4" id="KW-1185">Reference proteome</keyword>
<dbReference type="Gene3D" id="3.30.300.30">
    <property type="match status" value="1"/>
</dbReference>
<dbReference type="GeneID" id="8444171"/>
<evidence type="ECO:0000256" key="1">
    <source>
        <dbReference type="ARBA" id="ARBA00006432"/>
    </source>
</evidence>
<dbReference type="GO" id="GO:0006631">
    <property type="term" value="P:fatty acid metabolic process"/>
    <property type="evidence" value="ECO:0007669"/>
    <property type="project" value="TreeGrafter"/>
</dbReference>
<dbReference type="PANTHER" id="PTHR43201:SF8">
    <property type="entry name" value="ACYL-COA SYNTHETASE FAMILY MEMBER 3"/>
    <property type="match status" value="1"/>
</dbReference>
<dbReference type="Pfam" id="PF00501">
    <property type="entry name" value="AMP-binding"/>
    <property type="match status" value="1"/>
</dbReference>
<evidence type="ECO:0000313" key="4">
    <source>
        <dbReference type="Proteomes" id="UP000002058"/>
    </source>
</evidence>
<feature type="domain" description="AMP-dependent synthetase/ligase" evidence="2">
    <location>
        <begin position="21"/>
        <end position="113"/>
    </location>
</feature>
<dbReference type="RefSeq" id="XP_002544278.1">
    <property type="nucleotide sequence ID" value="XM_002544232.1"/>
</dbReference>
<dbReference type="eggNOG" id="KOG1176">
    <property type="taxonomic scope" value="Eukaryota"/>
</dbReference>
<dbReference type="KEGG" id="ure:UREG_03795"/>